<sequence>MTRFHFSTTLCAAAFAAMFCTCTTSWAKDDRKPAVLAPALQKFVDDSTISGAVLMVTSPDKVLALETVGSANLESKETMKQDAMFWIASMTKPMTAMGLMMLVEEGKLSIDDPVEKHLPEFKGQMIIEEKTPERVVLKKPQRPITVKDLLTHTSGLTGNLPGEGSVLDALTLHGAVVGYAISPLQFEPGSKWQYCNPGINTLGRLIEVKSGLPFAQFMQERFFEPLGMKDTTFWPTEAQLKRIATSYKPGPDNKGLEATTVKYLSPNLKDKQRMPLAAGGLFSTASDLAKMYQMVLNGGKLGKKRYLKEETLKLMTTNQTGDLKVSFSDGMHMGLGFHIVNTPVGVTEALSPGSFGHGGAYGTQAWIDPTRKLAIVLLIQRAGLPNSDKSDMRAALQRAAVDAFGKEAAAQ</sequence>
<keyword evidence="1" id="KW-0732">Signal</keyword>
<dbReference type="InterPro" id="IPR001466">
    <property type="entry name" value="Beta-lactam-related"/>
</dbReference>
<organism evidence="3 4">
    <name type="scientific">Roseimicrobium gellanilyticum</name>
    <dbReference type="NCBI Taxonomy" id="748857"/>
    <lineage>
        <taxon>Bacteria</taxon>
        <taxon>Pseudomonadati</taxon>
        <taxon>Verrucomicrobiota</taxon>
        <taxon>Verrucomicrobiia</taxon>
        <taxon>Verrucomicrobiales</taxon>
        <taxon>Verrucomicrobiaceae</taxon>
        <taxon>Roseimicrobium</taxon>
    </lineage>
</organism>
<feature type="chain" id="PRO_5016834605" evidence="1">
    <location>
        <begin position="28"/>
        <end position="411"/>
    </location>
</feature>
<evidence type="ECO:0000256" key="1">
    <source>
        <dbReference type="SAM" id="SignalP"/>
    </source>
</evidence>
<dbReference type="EMBL" id="QNRR01000006">
    <property type="protein sequence ID" value="RBP42384.1"/>
    <property type="molecule type" value="Genomic_DNA"/>
</dbReference>
<dbReference type="SUPFAM" id="SSF56601">
    <property type="entry name" value="beta-lactamase/transpeptidase-like"/>
    <property type="match status" value="1"/>
</dbReference>
<evidence type="ECO:0000259" key="2">
    <source>
        <dbReference type="Pfam" id="PF00144"/>
    </source>
</evidence>
<keyword evidence="4" id="KW-1185">Reference proteome</keyword>
<comment type="caution">
    <text evidence="3">The sequence shown here is derived from an EMBL/GenBank/DDBJ whole genome shotgun (WGS) entry which is preliminary data.</text>
</comment>
<dbReference type="Pfam" id="PF00144">
    <property type="entry name" value="Beta-lactamase"/>
    <property type="match status" value="1"/>
</dbReference>
<dbReference type="RefSeq" id="WP_113959521.1">
    <property type="nucleotide sequence ID" value="NZ_QNRR01000006.1"/>
</dbReference>
<feature type="signal peptide" evidence="1">
    <location>
        <begin position="1"/>
        <end position="27"/>
    </location>
</feature>
<reference evidence="3 4" key="1">
    <citation type="submission" date="2018-06" db="EMBL/GenBank/DDBJ databases">
        <title>Genomic Encyclopedia of Type Strains, Phase IV (KMG-IV): sequencing the most valuable type-strain genomes for metagenomic binning, comparative biology and taxonomic classification.</title>
        <authorList>
            <person name="Goeker M."/>
        </authorList>
    </citation>
    <scope>NUCLEOTIDE SEQUENCE [LARGE SCALE GENOMIC DNA]</scope>
    <source>
        <strain evidence="3 4">DSM 25532</strain>
    </source>
</reference>
<dbReference type="AlphaFoldDB" id="A0A366HJG3"/>
<dbReference type="InterPro" id="IPR050789">
    <property type="entry name" value="Diverse_Enzym_Activities"/>
</dbReference>
<name>A0A366HJG3_9BACT</name>
<protein>
    <submittedName>
        <fullName evidence="3">CubicO group peptidase (Beta-lactamase class C family)</fullName>
    </submittedName>
</protein>
<dbReference type="OrthoDB" id="9770183at2"/>
<feature type="domain" description="Beta-lactamase-related" evidence="2">
    <location>
        <begin position="39"/>
        <end position="397"/>
    </location>
</feature>
<dbReference type="PANTHER" id="PTHR43283:SF3">
    <property type="entry name" value="BETA-LACTAMASE FAMILY PROTEIN (AFU_ORTHOLOGUE AFUA_5G07500)"/>
    <property type="match status" value="1"/>
</dbReference>
<dbReference type="PANTHER" id="PTHR43283">
    <property type="entry name" value="BETA-LACTAMASE-RELATED"/>
    <property type="match status" value="1"/>
</dbReference>
<proteinExistence type="predicted"/>
<gene>
    <name evidence="3" type="ORF">DES53_10690</name>
</gene>
<evidence type="ECO:0000313" key="3">
    <source>
        <dbReference type="EMBL" id="RBP42384.1"/>
    </source>
</evidence>
<dbReference type="InterPro" id="IPR012338">
    <property type="entry name" value="Beta-lactam/transpept-like"/>
</dbReference>
<dbReference type="Proteomes" id="UP000253426">
    <property type="component" value="Unassembled WGS sequence"/>
</dbReference>
<dbReference type="Gene3D" id="3.40.710.10">
    <property type="entry name" value="DD-peptidase/beta-lactamase superfamily"/>
    <property type="match status" value="1"/>
</dbReference>
<evidence type="ECO:0000313" key="4">
    <source>
        <dbReference type="Proteomes" id="UP000253426"/>
    </source>
</evidence>
<accession>A0A366HJG3</accession>